<dbReference type="Proteomes" id="UP000010796">
    <property type="component" value="Chromosome"/>
</dbReference>
<dbReference type="KEGG" id="evi:Echvi_4640"/>
<proteinExistence type="predicted"/>
<organism evidence="1 2">
    <name type="scientific">Echinicola vietnamensis (strain DSM 17526 / LMG 23754 / KMM 6221)</name>
    <dbReference type="NCBI Taxonomy" id="926556"/>
    <lineage>
        <taxon>Bacteria</taxon>
        <taxon>Pseudomonadati</taxon>
        <taxon>Bacteroidota</taxon>
        <taxon>Cytophagia</taxon>
        <taxon>Cytophagales</taxon>
        <taxon>Cyclobacteriaceae</taxon>
        <taxon>Echinicola</taxon>
    </lineage>
</organism>
<evidence type="ECO:0000313" key="1">
    <source>
        <dbReference type="EMBL" id="AGA80808.1"/>
    </source>
</evidence>
<protein>
    <submittedName>
        <fullName evidence="1">Uncharacterized protein</fullName>
    </submittedName>
</protein>
<dbReference type="HOGENOM" id="CLU_3403234_0_0_10"/>
<keyword evidence="2" id="KW-1185">Reference proteome</keyword>
<dbReference type="STRING" id="926556.Echvi_4640"/>
<name>L0G679_ECHVK</name>
<dbReference type="AlphaFoldDB" id="L0G679"/>
<evidence type="ECO:0000313" key="2">
    <source>
        <dbReference type="Proteomes" id="UP000010796"/>
    </source>
</evidence>
<sequence>MLLSFIVVLRLVKEYLFVYNKSIYYWIIRC</sequence>
<accession>L0G679</accession>
<gene>
    <name evidence="1" type="ordered locus">Echvi_4640</name>
</gene>
<dbReference type="EMBL" id="CP003346">
    <property type="protein sequence ID" value="AGA80808.1"/>
    <property type="molecule type" value="Genomic_DNA"/>
</dbReference>
<reference evidence="2" key="1">
    <citation type="submission" date="2012-02" db="EMBL/GenBank/DDBJ databases">
        <title>The complete genome of Echinicola vietnamensis DSM 17526.</title>
        <authorList>
            <person name="Lucas S."/>
            <person name="Copeland A."/>
            <person name="Lapidus A."/>
            <person name="Glavina del Rio T."/>
            <person name="Dalin E."/>
            <person name="Tice H."/>
            <person name="Bruce D."/>
            <person name="Goodwin L."/>
            <person name="Pitluck S."/>
            <person name="Peters L."/>
            <person name="Ovchinnikova G."/>
            <person name="Teshima H."/>
            <person name="Kyrpides N."/>
            <person name="Mavromatis K."/>
            <person name="Ivanova N."/>
            <person name="Brettin T."/>
            <person name="Detter J.C."/>
            <person name="Han C."/>
            <person name="Larimer F."/>
            <person name="Land M."/>
            <person name="Hauser L."/>
            <person name="Markowitz V."/>
            <person name="Cheng J.-F."/>
            <person name="Hugenholtz P."/>
            <person name="Woyke T."/>
            <person name="Wu D."/>
            <person name="Brambilla E."/>
            <person name="Klenk H.-P."/>
            <person name="Eisen J.A."/>
        </authorList>
    </citation>
    <scope>NUCLEOTIDE SEQUENCE [LARGE SCALE GENOMIC DNA]</scope>
    <source>
        <strain evidence="2">DSM 17526 / LMG 23754 / KMM 6221</strain>
    </source>
</reference>